<proteinExistence type="predicted"/>
<protein>
    <submittedName>
        <fullName evidence="2">Uncharacterized protein</fullName>
    </submittedName>
</protein>
<reference evidence="2" key="1">
    <citation type="submission" date="2022-06" db="EMBL/GenBank/DDBJ databases">
        <title>WGS of actinobacteria.</title>
        <authorList>
            <person name="Thawai C."/>
        </authorList>
    </citation>
    <scope>NUCLEOTIDE SEQUENCE</scope>
    <source>
        <strain evidence="2">DSM 42010</strain>
    </source>
</reference>
<evidence type="ECO:0000313" key="2">
    <source>
        <dbReference type="EMBL" id="MCQ8830142.1"/>
    </source>
</evidence>
<dbReference type="Proteomes" id="UP001142400">
    <property type="component" value="Unassembled WGS sequence"/>
</dbReference>
<evidence type="ECO:0000256" key="1">
    <source>
        <dbReference type="SAM" id="MobiDB-lite"/>
    </source>
</evidence>
<comment type="caution">
    <text evidence="2">The sequence shown here is derived from an EMBL/GenBank/DDBJ whole genome shotgun (WGS) entry which is preliminary data.</text>
</comment>
<feature type="region of interest" description="Disordered" evidence="1">
    <location>
        <begin position="1"/>
        <end position="33"/>
    </location>
</feature>
<feature type="region of interest" description="Disordered" evidence="1">
    <location>
        <begin position="50"/>
        <end position="77"/>
    </location>
</feature>
<accession>A0A9X2RTD6</accession>
<feature type="compositionally biased region" description="Low complexity" evidence="1">
    <location>
        <begin position="50"/>
        <end position="60"/>
    </location>
</feature>
<sequence length="77" mass="7809">MASPWHRPGPPASARGRAGEEDTTIGPVQRIFTGPRCQDPLGCVRPAPDAVGPAASAADVTGAKIRPPGLSGRAVRA</sequence>
<dbReference type="EMBL" id="JANIIC010000013">
    <property type="protein sequence ID" value="MCQ8830142.1"/>
    <property type="molecule type" value="Genomic_DNA"/>
</dbReference>
<keyword evidence="3" id="KW-1185">Reference proteome</keyword>
<dbReference type="RefSeq" id="WP_257631350.1">
    <property type="nucleotide sequence ID" value="NZ_JANIIC010000013.1"/>
</dbReference>
<dbReference type="AlphaFoldDB" id="A0A9X2RTD6"/>
<gene>
    <name evidence="2" type="ORF">NQU54_13935</name>
</gene>
<name>A0A9X2RTD6_STRMQ</name>
<evidence type="ECO:0000313" key="3">
    <source>
        <dbReference type="Proteomes" id="UP001142400"/>
    </source>
</evidence>
<organism evidence="2 3">
    <name type="scientific">Streptomyces malaysiensis subsp. samsunensis</name>
    <dbReference type="NCBI Taxonomy" id="459658"/>
    <lineage>
        <taxon>Bacteria</taxon>
        <taxon>Bacillati</taxon>
        <taxon>Actinomycetota</taxon>
        <taxon>Actinomycetes</taxon>
        <taxon>Kitasatosporales</taxon>
        <taxon>Streptomycetaceae</taxon>
        <taxon>Streptomyces</taxon>
        <taxon>Streptomyces violaceusniger group</taxon>
    </lineage>
</organism>